<reference evidence="1 2" key="1">
    <citation type="submission" date="2013-12" db="EMBL/GenBank/DDBJ databases">
        <title>Comparative genomics of relapsing fever spirochetes.</title>
        <authorList>
            <person name="Schwan T.G."/>
            <person name="Raffel S.J."/>
            <person name="Porcella S.F."/>
        </authorList>
    </citation>
    <scope>NUCLEOTIDE SEQUENCE [LARGE SCALE GENOMIC DNA]</scope>
    <source>
        <strain evidence="1 2">CR2A</strain>
    </source>
</reference>
<dbReference type="RefSeq" id="WP_269319211.1">
    <property type="nucleotide sequence ID" value="NZ_AZIT01000060.1"/>
</dbReference>
<evidence type="ECO:0000313" key="2">
    <source>
        <dbReference type="Proteomes" id="UP000019148"/>
    </source>
</evidence>
<dbReference type="AlphaFoldDB" id="W6TG88"/>
<dbReference type="EMBL" id="AZIT01000060">
    <property type="protein sequence ID" value="ETZ17353.1"/>
    <property type="molecule type" value="Genomic_DNA"/>
</dbReference>
<evidence type="ECO:0000313" key="1">
    <source>
        <dbReference type="EMBL" id="ETZ17353.1"/>
    </source>
</evidence>
<dbReference type="InterPro" id="IPR007953">
    <property type="entry name" value="Holin-like_BlyB"/>
</dbReference>
<proteinExistence type="predicted"/>
<comment type="caution">
    <text evidence="1">The sequence shown here is derived from an EMBL/GenBank/DDBJ whole genome shotgun (WGS) entry which is preliminary data.</text>
</comment>
<gene>
    <name evidence="1" type="ORF">BDCR2A_01736</name>
</gene>
<name>W6TG88_9SPIR</name>
<accession>W6TG88</accession>
<organism evidence="1 2">
    <name type="scientific">Borrelia duttonii CR2A</name>
    <dbReference type="NCBI Taxonomy" id="1432657"/>
    <lineage>
        <taxon>Bacteria</taxon>
        <taxon>Pseudomonadati</taxon>
        <taxon>Spirochaetota</taxon>
        <taxon>Spirochaetia</taxon>
        <taxon>Spirochaetales</taxon>
        <taxon>Borreliaceae</taxon>
        <taxon>Borrelia</taxon>
    </lineage>
</organism>
<dbReference type="Proteomes" id="UP000019148">
    <property type="component" value="Unassembled WGS sequence"/>
</dbReference>
<feature type="non-terminal residue" evidence="1">
    <location>
        <position position="1"/>
    </location>
</feature>
<dbReference type="PATRIC" id="fig|1432657.3.peg.1644"/>
<evidence type="ECO:0008006" key="3">
    <source>
        <dbReference type="Google" id="ProtNLM"/>
    </source>
</evidence>
<protein>
    <recommendedName>
        <fullName evidence="3">Hemolysin accessory protein</fullName>
    </recommendedName>
</protein>
<dbReference type="Pfam" id="PF05289">
    <property type="entry name" value="BLYB"/>
    <property type="match status" value="1"/>
</dbReference>
<sequence length="61" mass="7217">LEYEHIYTKNMEILDNALTPQIKLAIEPIKTKIKKFIEKVNSNSDNMQLPSEITSYEKEYK</sequence>